<dbReference type="GO" id="GO:0006779">
    <property type="term" value="P:porphyrin-containing compound biosynthetic process"/>
    <property type="evidence" value="ECO:0007669"/>
    <property type="project" value="InterPro"/>
</dbReference>
<dbReference type="SFLD" id="SFLDG01065">
    <property type="entry name" value="anaerobic_coproporphyrinogen-I"/>
    <property type="match status" value="1"/>
</dbReference>
<dbReference type="Proteomes" id="UP000516421">
    <property type="component" value="Chromosome"/>
</dbReference>
<evidence type="ECO:0000259" key="4">
    <source>
        <dbReference type="PROSITE" id="PS51918"/>
    </source>
</evidence>
<evidence type="ECO:0000256" key="3">
    <source>
        <dbReference type="RuleBase" id="RU364116"/>
    </source>
</evidence>
<dbReference type="InterPro" id="IPR004559">
    <property type="entry name" value="HemW-like"/>
</dbReference>
<dbReference type="SUPFAM" id="SSF102114">
    <property type="entry name" value="Radical SAM enzymes"/>
    <property type="match status" value="1"/>
</dbReference>
<keyword evidence="3" id="KW-0949">S-adenosyl-L-methionine</keyword>
<dbReference type="SFLD" id="SFLDF00288">
    <property type="entry name" value="HemN-like__clustered_with_nucl"/>
    <property type="match status" value="1"/>
</dbReference>
<dbReference type="Pfam" id="PF04055">
    <property type="entry name" value="Radical_SAM"/>
    <property type="match status" value="1"/>
</dbReference>
<comment type="similarity">
    <text evidence="1">Belongs to the anaerobic coproporphyrinogen-III oxidase family. HemW subfamily.</text>
</comment>
<dbReference type="InterPro" id="IPR010723">
    <property type="entry name" value="HemN_C"/>
</dbReference>
<dbReference type="InterPro" id="IPR058240">
    <property type="entry name" value="rSAM_sf"/>
</dbReference>
<dbReference type="Gene3D" id="1.10.10.10">
    <property type="entry name" value="Winged helix-like DNA-binding domain superfamily/Winged helix DNA-binding domain"/>
    <property type="match status" value="1"/>
</dbReference>
<name>A0A7H2BMV8_9MICC</name>
<keyword evidence="3" id="KW-0143">Chaperone</keyword>
<dbReference type="KEGG" id="rama:IDM48_06065"/>
<dbReference type="InterPro" id="IPR007197">
    <property type="entry name" value="rSAM"/>
</dbReference>
<proteinExistence type="inferred from homology"/>
<dbReference type="GO" id="GO:0004109">
    <property type="term" value="F:coproporphyrinogen oxidase activity"/>
    <property type="evidence" value="ECO:0007669"/>
    <property type="project" value="InterPro"/>
</dbReference>
<keyword evidence="3" id="KW-0408">Iron</keyword>
<dbReference type="Pfam" id="PF06969">
    <property type="entry name" value="HemN_C"/>
    <property type="match status" value="1"/>
</dbReference>
<dbReference type="GO" id="GO:0005737">
    <property type="term" value="C:cytoplasm"/>
    <property type="evidence" value="ECO:0007669"/>
    <property type="project" value="UniProtKB-SubCell"/>
</dbReference>
<comment type="function">
    <text evidence="3">Probably acts as a heme chaperone, transferring heme to an unknown acceptor. Binds one molecule of heme per monomer, possibly covalently. Binds 1 [4Fe-4S] cluster. The cluster is coordinated with 3 cysteines and an exchangeable S-adenosyl-L-methionine.</text>
</comment>
<accession>A0A7H2BMV8</accession>
<keyword evidence="3" id="KW-0349">Heme</keyword>
<comment type="subcellular location">
    <subcellularLocation>
        <location evidence="3">Cytoplasm</location>
    </subcellularLocation>
</comment>
<dbReference type="PANTHER" id="PTHR13932">
    <property type="entry name" value="COPROPORPHYRINIGEN III OXIDASE"/>
    <property type="match status" value="1"/>
</dbReference>
<sequence length="408" mass="45476">MPAPGDGLIGSESVQAGSGKPFSLYVHVPYCSVRCGYCDFNTYAQDDFGDGVNLNTFADEAIAELDFAHSALQNSGAEITPLHSVFFGGGTPTRIPSTDLVRILHHAVSLFGLSSHAEVTTEANPDSVDEEDIQILAEGGFTRISFGMQSAVPRVLKILDRTHTPDNVPKVVRWAQQAGLQTSVDLIYGAPGETLAEWEQSLRAAVSYHPDHISAYSLIVEEGTKMWARIRRGELDMPDDDAMADMYLLADRILGEAGYQWYEVSNFSTDISTRSTHNLAYWHNVNWWGIGPGAHSHWGGTRWWNVKHPLAYSQRIRQQISPAQACEVLTPNQQHFEDVMLRLRIREGMTVRELQGQNQMSEDQLHQKIQWLEKQGLIEAVEPLNSRVVLTLKGRLLGDAVTRELLPE</sequence>
<dbReference type="InterPro" id="IPR006638">
    <property type="entry name" value="Elp3/MiaA/NifB-like_rSAM"/>
</dbReference>
<dbReference type="AlphaFoldDB" id="A0A7H2BMV8"/>
<dbReference type="SFLD" id="SFLDF00562">
    <property type="entry name" value="HemN-like__clustered_with_heat"/>
    <property type="match status" value="1"/>
</dbReference>
<dbReference type="GO" id="GO:0051539">
    <property type="term" value="F:4 iron, 4 sulfur cluster binding"/>
    <property type="evidence" value="ECO:0007669"/>
    <property type="project" value="UniProtKB-UniRule"/>
</dbReference>
<dbReference type="PROSITE" id="PS51918">
    <property type="entry name" value="RADICAL_SAM"/>
    <property type="match status" value="1"/>
</dbReference>
<feature type="domain" description="Radical SAM core" evidence="4">
    <location>
        <begin position="16"/>
        <end position="260"/>
    </location>
</feature>
<dbReference type="SMART" id="SM00729">
    <property type="entry name" value="Elp3"/>
    <property type="match status" value="1"/>
</dbReference>
<dbReference type="InterPro" id="IPR034505">
    <property type="entry name" value="Coproporphyrinogen-III_oxidase"/>
</dbReference>
<keyword evidence="3" id="KW-0963">Cytoplasm</keyword>
<keyword evidence="3" id="KW-0479">Metal-binding</keyword>
<dbReference type="Gene3D" id="3.30.750.200">
    <property type="match status" value="1"/>
</dbReference>
<dbReference type="GO" id="GO:0046872">
    <property type="term" value="F:metal ion binding"/>
    <property type="evidence" value="ECO:0007669"/>
    <property type="project" value="UniProtKB-UniRule"/>
</dbReference>
<dbReference type="EMBL" id="CP061538">
    <property type="protein sequence ID" value="QNV41004.1"/>
    <property type="molecule type" value="Genomic_DNA"/>
</dbReference>
<dbReference type="PANTHER" id="PTHR13932:SF5">
    <property type="entry name" value="RADICAL S-ADENOSYL METHIONINE DOMAIN-CONTAINING PROTEIN 1, MITOCHONDRIAL"/>
    <property type="match status" value="1"/>
</dbReference>
<evidence type="ECO:0000313" key="5">
    <source>
        <dbReference type="EMBL" id="QNV41004.1"/>
    </source>
</evidence>
<dbReference type="NCBIfam" id="TIGR00539">
    <property type="entry name" value="hemN_rel"/>
    <property type="match status" value="1"/>
</dbReference>
<dbReference type="SFLD" id="SFLDS00029">
    <property type="entry name" value="Radical_SAM"/>
    <property type="match status" value="1"/>
</dbReference>
<protein>
    <recommendedName>
        <fullName evidence="2 3">Heme chaperone HemW</fullName>
    </recommendedName>
</protein>
<keyword evidence="6" id="KW-1185">Reference proteome</keyword>
<evidence type="ECO:0000313" key="6">
    <source>
        <dbReference type="Proteomes" id="UP000516421"/>
    </source>
</evidence>
<evidence type="ECO:0000256" key="1">
    <source>
        <dbReference type="ARBA" id="ARBA00006100"/>
    </source>
</evidence>
<gene>
    <name evidence="5" type="ORF">IDM48_06065</name>
</gene>
<dbReference type="SFLD" id="SFLDG01082">
    <property type="entry name" value="B12-binding_domain_containing"/>
    <property type="match status" value="1"/>
</dbReference>
<evidence type="ECO:0000256" key="2">
    <source>
        <dbReference type="ARBA" id="ARBA00017228"/>
    </source>
</evidence>
<reference evidence="5 6" key="1">
    <citation type="submission" date="2020-09" db="EMBL/GenBank/DDBJ databases">
        <title>Investigation of environmental microbe.</title>
        <authorList>
            <person name="Ou Y."/>
            <person name="Kang Q."/>
        </authorList>
    </citation>
    <scope>NUCLEOTIDE SEQUENCE [LARGE SCALE GENOMIC DNA]</scope>
    <source>
        <strain evidence="5 6">KJZ-9</strain>
    </source>
</reference>
<organism evidence="5 6">
    <name type="scientific">Rothia amarae</name>
    <dbReference type="NCBI Taxonomy" id="169480"/>
    <lineage>
        <taxon>Bacteria</taxon>
        <taxon>Bacillati</taxon>
        <taxon>Actinomycetota</taxon>
        <taxon>Actinomycetes</taxon>
        <taxon>Micrococcales</taxon>
        <taxon>Micrococcaceae</taxon>
        <taxon>Rothia</taxon>
    </lineage>
</organism>
<keyword evidence="3" id="KW-0004">4Fe-4S</keyword>
<keyword evidence="3" id="KW-0411">Iron-sulfur</keyword>
<dbReference type="InterPro" id="IPR036388">
    <property type="entry name" value="WH-like_DNA-bd_sf"/>
</dbReference>
<dbReference type="CDD" id="cd01335">
    <property type="entry name" value="Radical_SAM"/>
    <property type="match status" value="1"/>
</dbReference>